<dbReference type="STRING" id="34475.A0A4Y9Z290"/>
<keyword evidence="9" id="KW-1133">Transmembrane helix</keyword>
<dbReference type="InterPro" id="IPR017853">
    <property type="entry name" value="GH"/>
</dbReference>
<evidence type="ECO:0000256" key="3">
    <source>
        <dbReference type="ARBA" id="ARBA00012756"/>
    </source>
</evidence>
<evidence type="ECO:0000256" key="4">
    <source>
        <dbReference type="ARBA" id="ARBA00022729"/>
    </source>
</evidence>
<comment type="catalytic activity">
    <reaction evidence="1">
        <text>Hydrolysis of terminal non-reducing beta-D-galactose residues in beta-D-galactosides.</text>
        <dbReference type="EC" id="3.2.1.23"/>
    </reaction>
</comment>
<keyword evidence="4" id="KW-0732">Signal</keyword>
<feature type="transmembrane region" description="Helical" evidence="9">
    <location>
        <begin position="48"/>
        <end position="68"/>
    </location>
</feature>
<dbReference type="Pfam" id="PF13363">
    <property type="entry name" value="BetaGal_dom3"/>
    <property type="match status" value="1"/>
</dbReference>
<reference evidence="11 12" key="1">
    <citation type="submission" date="2019-01" db="EMBL/GenBank/DDBJ databases">
        <title>Genome sequencing of the rare red list fungi Fomitopsis rosea.</title>
        <authorList>
            <person name="Buettner E."/>
            <person name="Kellner H."/>
        </authorList>
    </citation>
    <scope>NUCLEOTIDE SEQUENCE [LARGE SCALE GENOMIC DNA]</scope>
    <source>
        <strain evidence="11 12">DSM 105464</strain>
    </source>
</reference>
<name>A0A4Y9Z290_9APHY</name>
<dbReference type="FunFam" id="3.20.20.80:FF:000040">
    <property type="entry name" value="Beta-galactosidase A"/>
    <property type="match status" value="1"/>
</dbReference>
<dbReference type="InterPro" id="IPR008979">
    <property type="entry name" value="Galactose-bd-like_sf"/>
</dbReference>
<gene>
    <name evidence="11" type="ORF">EVJ58_g704</name>
</gene>
<organism evidence="11 12">
    <name type="scientific">Rhodofomes roseus</name>
    <dbReference type="NCBI Taxonomy" id="34475"/>
    <lineage>
        <taxon>Eukaryota</taxon>
        <taxon>Fungi</taxon>
        <taxon>Dikarya</taxon>
        <taxon>Basidiomycota</taxon>
        <taxon>Agaricomycotina</taxon>
        <taxon>Agaricomycetes</taxon>
        <taxon>Polyporales</taxon>
        <taxon>Rhodofomes</taxon>
    </lineage>
</organism>
<evidence type="ECO:0000256" key="5">
    <source>
        <dbReference type="ARBA" id="ARBA00022801"/>
    </source>
</evidence>
<dbReference type="InterPro" id="IPR037110">
    <property type="entry name" value="Betagal_dom2_sf"/>
</dbReference>
<dbReference type="Gene3D" id="2.102.20.10">
    <property type="entry name" value="Beta-galactosidase, domain 2"/>
    <property type="match status" value="1"/>
</dbReference>
<dbReference type="PANTHER" id="PTHR23421">
    <property type="entry name" value="BETA-GALACTOSIDASE RELATED"/>
    <property type="match status" value="1"/>
</dbReference>
<dbReference type="EC" id="3.2.1.23" evidence="3"/>
<keyword evidence="7" id="KW-0326">Glycosidase</keyword>
<dbReference type="Gene3D" id="2.60.120.260">
    <property type="entry name" value="Galactose-binding domain-like"/>
    <property type="match status" value="2"/>
</dbReference>
<evidence type="ECO:0000313" key="11">
    <source>
        <dbReference type="EMBL" id="TFY68956.1"/>
    </source>
</evidence>
<dbReference type="AlphaFoldDB" id="A0A4Y9Z290"/>
<dbReference type="Gene3D" id="3.20.20.80">
    <property type="entry name" value="Glycosidases"/>
    <property type="match status" value="1"/>
</dbReference>
<keyword evidence="5" id="KW-0378">Hydrolase</keyword>
<dbReference type="SUPFAM" id="SSF117100">
    <property type="entry name" value="Beta-galactosidase LacA, domain 3"/>
    <property type="match status" value="1"/>
</dbReference>
<dbReference type="InterPro" id="IPR001944">
    <property type="entry name" value="Glycoside_Hdrlase_35"/>
</dbReference>
<evidence type="ECO:0000256" key="7">
    <source>
        <dbReference type="ARBA" id="ARBA00023295"/>
    </source>
</evidence>
<evidence type="ECO:0000256" key="1">
    <source>
        <dbReference type="ARBA" id="ARBA00001412"/>
    </source>
</evidence>
<accession>A0A4Y9Z290</accession>
<dbReference type="Pfam" id="PF10435">
    <property type="entry name" value="BetaGal_dom2"/>
    <property type="match status" value="1"/>
</dbReference>
<keyword evidence="6" id="KW-0325">Glycoprotein</keyword>
<dbReference type="Pfam" id="PF13364">
    <property type="entry name" value="BetaGal_ABD2"/>
    <property type="match status" value="2"/>
</dbReference>
<dbReference type="InterPro" id="IPR031330">
    <property type="entry name" value="Gly_Hdrlase_35_cat"/>
</dbReference>
<feature type="domain" description="Beta-galactosidase" evidence="10">
    <location>
        <begin position="448"/>
        <end position="630"/>
    </location>
</feature>
<dbReference type="Pfam" id="PF01301">
    <property type="entry name" value="Glyco_hydro_35"/>
    <property type="match status" value="1"/>
</dbReference>
<dbReference type="Proteomes" id="UP000298390">
    <property type="component" value="Unassembled WGS sequence"/>
</dbReference>
<dbReference type="GO" id="GO:0004565">
    <property type="term" value="F:beta-galactosidase activity"/>
    <property type="evidence" value="ECO:0007669"/>
    <property type="project" value="UniProtKB-EC"/>
</dbReference>
<dbReference type="SUPFAM" id="SSF49785">
    <property type="entry name" value="Galactose-binding domain-like"/>
    <property type="match status" value="2"/>
</dbReference>
<evidence type="ECO:0000256" key="2">
    <source>
        <dbReference type="ARBA" id="ARBA00009809"/>
    </source>
</evidence>
<dbReference type="SMART" id="SM01029">
    <property type="entry name" value="BetaGal_dom2"/>
    <property type="match status" value="1"/>
</dbReference>
<keyword evidence="9" id="KW-0472">Membrane</keyword>
<evidence type="ECO:0000313" key="12">
    <source>
        <dbReference type="Proteomes" id="UP000298390"/>
    </source>
</evidence>
<dbReference type="SUPFAM" id="SSF51445">
    <property type="entry name" value="(Trans)glycosidases"/>
    <property type="match status" value="1"/>
</dbReference>
<dbReference type="InterPro" id="IPR036833">
    <property type="entry name" value="BetaGal_dom3_sf"/>
</dbReference>
<proteinExistence type="inferred from homology"/>
<comment type="similarity">
    <text evidence="2 8">Belongs to the glycosyl hydrolase 35 family.</text>
</comment>
<dbReference type="SUPFAM" id="SSF51011">
    <property type="entry name" value="Glycosyl hydrolase domain"/>
    <property type="match status" value="1"/>
</dbReference>
<protein>
    <recommendedName>
        <fullName evidence="3">beta-galactosidase</fullName>
        <ecNumber evidence="3">3.2.1.23</ecNumber>
    </recommendedName>
</protein>
<dbReference type="Gene3D" id="2.60.390.10">
    <property type="entry name" value="Beta-galactosidase, domain 3"/>
    <property type="match status" value="1"/>
</dbReference>
<sequence length="1058" mass="114714">MNPRFSGKHSLPSYAVGESRETKWEHDISGLPAGDEARRPARMLSQRFSSWALPALLSLVLVVLTGPLTKSASAVKLRNADAIQDLAARADPPRQSDNYTEAVQWDNYTIFLNDQRMFLYFGEFHTWRLPVPDLWLDIFQKMAAAGLNGASVYAHWALTNPAPGVLDFDDWRALQPIYDAAKQAGLFITLRPGPYINAETTAGGIALWATSQVAGELRTNATDYHEAWTPYIKEVAASVIGNEVTDGGPILVVQIDNEYYQTPETGAYFEELEAAYRDAGIVIPLTYNDPGEGKNFVNGTGAVNIYGTDYYPQGFDCSNPAVWSPVGTNYHSYHETTNPSQPWYMPEFQGGSFDPWGGPGYNACETLTGPDFMDVFYKQNWAANVKLISFYMIYGGTSWGGLPYPGVYTSYDYGSPIRENRALSDKYDELKRQGLFLRSSPEFYKTDWVGDTDTTMPGVTVNGTEVYVTYLRNPDTGSGFFIARQANSSSLADITFNISVPTSAGTLSIPQTISSIALNGRQSKILVTDYSYGANSQVLYSTASILYAGAIGNRDVLFLYGDSDQASEVTLSLSGSGTRANASVASFSGDASNASLTTVTLLDGIKGVVTVFESDSQLVLYADSVTAATFWAPVIPSSTAASFNNYWQFGSNETVLVGGPYLVRNASISNGQLALRGDLNQSVMLTVVAPEDVSSVTWNGAEVQTASLTSTGGILTGSLEMSTSLSSISVPALTGWKYADSLPEVSTGYSDAEWTLADHTTTNIPGYVYGDGRILFGCDYGFCENIVLWRGHFSGTESTTSVNLTINGGQGFAGSVWLNGQFLDSTWSTADEQTTQVYNFPEGSVLIGQDNVITIIQDGQGNDEADDEKSPRGIPGYQLNTGNFTEWRVQGKFGGYTEYPDKVRGVLNEGGLYGERQGWHLPGFDTSNWTSQELSEGLPSGGAGVGFFVTTFDLSIPEDTDTLMSFQFDTTNQPYRALLFVNGWDYGKRVANIGPQTKFPVPQGILDYQGTNTVAVALWALEDEPVAPTLELVVDDVIEGGVGPIAVNNPAWSPRVAS</sequence>
<dbReference type="InterPro" id="IPR018954">
    <property type="entry name" value="Betagal_dom2"/>
</dbReference>
<dbReference type="GO" id="GO:0005975">
    <property type="term" value="P:carbohydrate metabolic process"/>
    <property type="evidence" value="ECO:0007669"/>
    <property type="project" value="InterPro"/>
</dbReference>
<comment type="caution">
    <text evidence="11">The sequence shown here is derived from an EMBL/GenBank/DDBJ whole genome shotgun (WGS) entry which is preliminary data.</text>
</comment>
<evidence type="ECO:0000256" key="9">
    <source>
        <dbReference type="SAM" id="Phobius"/>
    </source>
</evidence>
<evidence type="ECO:0000256" key="6">
    <source>
        <dbReference type="ARBA" id="ARBA00023180"/>
    </source>
</evidence>
<dbReference type="InterPro" id="IPR025300">
    <property type="entry name" value="BetaGal_jelly_roll_dom"/>
</dbReference>
<keyword evidence="9" id="KW-0812">Transmembrane</keyword>
<dbReference type="PRINTS" id="PR00742">
    <property type="entry name" value="GLHYDRLASE35"/>
</dbReference>
<evidence type="ECO:0000256" key="8">
    <source>
        <dbReference type="RuleBase" id="RU003679"/>
    </source>
</evidence>
<evidence type="ECO:0000259" key="10">
    <source>
        <dbReference type="SMART" id="SM01029"/>
    </source>
</evidence>
<dbReference type="EMBL" id="SEKV01000019">
    <property type="protein sequence ID" value="TFY68956.1"/>
    <property type="molecule type" value="Genomic_DNA"/>
</dbReference>
<dbReference type="InterPro" id="IPR025972">
    <property type="entry name" value="BetaGal_dom3"/>
</dbReference>